<protein>
    <recommendedName>
        <fullName evidence="1">DUF3786 domain-containing protein</fullName>
    </recommendedName>
</protein>
<organism evidence="2">
    <name type="scientific">marine sediment metagenome</name>
    <dbReference type="NCBI Taxonomy" id="412755"/>
    <lineage>
        <taxon>unclassified sequences</taxon>
        <taxon>metagenomes</taxon>
        <taxon>ecological metagenomes</taxon>
    </lineage>
</organism>
<comment type="caution">
    <text evidence="2">The sequence shown here is derived from an EMBL/GenBank/DDBJ whole genome shotgun (WGS) entry which is preliminary data.</text>
</comment>
<accession>X0T5W8</accession>
<gene>
    <name evidence="2" type="ORF">S01H1_29270</name>
</gene>
<dbReference type="EMBL" id="BARS01017937">
    <property type="protein sequence ID" value="GAF88898.1"/>
    <property type="molecule type" value="Genomic_DNA"/>
</dbReference>
<proteinExistence type="predicted"/>
<evidence type="ECO:0000259" key="1">
    <source>
        <dbReference type="Pfam" id="PF12654"/>
    </source>
</evidence>
<reference evidence="2" key="1">
    <citation type="journal article" date="2014" name="Front. Microbiol.">
        <title>High frequency of phylogenetically diverse reductive dehalogenase-homologous genes in deep subseafloor sedimentary metagenomes.</title>
        <authorList>
            <person name="Kawai M."/>
            <person name="Futagami T."/>
            <person name="Toyoda A."/>
            <person name="Takaki Y."/>
            <person name="Nishi S."/>
            <person name="Hori S."/>
            <person name="Arai W."/>
            <person name="Tsubouchi T."/>
            <person name="Morono Y."/>
            <person name="Uchiyama I."/>
            <person name="Ito T."/>
            <person name="Fujiyama A."/>
            <person name="Inagaki F."/>
            <person name="Takami H."/>
        </authorList>
    </citation>
    <scope>NUCLEOTIDE SEQUENCE</scope>
    <source>
        <strain evidence="2">Expedition CK06-06</strain>
    </source>
</reference>
<name>X0T5W8_9ZZZZ</name>
<feature type="domain" description="DUF3786" evidence="1">
    <location>
        <begin position="37"/>
        <end position="200"/>
    </location>
</feature>
<sequence length="208" mass="23577">MARIDDFKKALEIGKEEISKKNPLHLCRLSGSQFIEKPNKPDSIQIMFLNRMVNISWPDLIFSQDSDKEIKIKEKILILHYLNNVKKEDLTGELIAYQEIPSARFYLSSFNARSRDPFIAAFGENPDKLPVVAQELFAAQIASMGDVSITIQAFPKTPITFVIWRGDEEFPPNGTILFDSSIKDNLLSAEDISELVSMIVYPLIAKAR</sequence>
<dbReference type="InterPro" id="IPR024264">
    <property type="entry name" value="DUF3786"/>
</dbReference>
<dbReference type="AlphaFoldDB" id="X0T5W8"/>
<dbReference type="Pfam" id="PF12654">
    <property type="entry name" value="DUF3786"/>
    <property type="match status" value="1"/>
</dbReference>
<evidence type="ECO:0000313" key="2">
    <source>
        <dbReference type="EMBL" id="GAF88898.1"/>
    </source>
</evidence>